<keyword evidence="1" id="KW-0479">Metal-binding</keyword>
<dbReference type="AlphaFoldDB" id="A0A4C1V064"/>
<dbReference type="InterPro" id="IPR007588">
    <property type="entry name" value="Znf_FLYWCH"/>
</dbReference>
<gene>
    <name evidence="5" type="ORF">EVAR_17923_1</name>
</gene>
<keyword evidence="2" id="KW-0863">Zinc-finger</keyword>
<evidence type="ECO:0000256" key="3">
    <source>
        <dbReference type="ARBA" id="ARBA00022833"/>
    </source>
</evidence>
<dbReference type="OrthoDB" id="6159439at2759"/>
<feature type="domain" description="FLYWCH-type" evidence="4">
    <location>
        <begin position="19"/>
        <end position="77"/>
    </location>
</feature>
<dbReference type="Gene3D" id="2.20.25.240">
    <property type="match status" value="1"/>
</dbReference>
<protein>
    <recommendedName>
        <fullName evidence="4">FLYWCH-type domain-containing protein</fullName>
    </recommendedName>
</protein>
<evidence type="ECO:0000313" key="6">
    <source>
        <dbReference type="Proteomes" id="UP000299102"/>
    </source>
</evidence>
<proteinExistence type="predicted"/>
<reference evidence="5 6" key="1">
    <citation type="journal article" date="2019" name="Commun. Biol.">
        <title>The bagworm genome reveals a unique fibroin gene that provides high tensile strength.</title>
        <authorList>
            <person name="Kono N."/>
            <person name="Nakamura H."/>
            <person name="Ohtoshi R."/>
            <person name="Tomita M."/>
            <person name="Numata K."/>
            <person name="Arakawa K."/>
        </authorList>
    </citation>
    <scope>NUCLEOTIDE SEQUENCE [LARGE SCALE GENOMIC DNA]</scope>
</reference>
<name>A0A4C1V064_EUMVA</name>
<keyword evidence="6" id="KW-1185">Reference proteome</keyword>
<organism evidence="5 6">
    <name type="scientific">Eumeta variegata</name>
    <name type="common">Bagworm moth</name>
    <name type="synonym">Eumeta japonica</name>
    <dbReference type="NCBI Taxonomy" id="151549"/>
    <lineage>
        <taxon>Eukaryota</taxon>
        <taxon>Metazoa</taxon>
        <taxon>Ecdysozoa</taxon>
        <taxon>Arthropoda</taxon>
        <taxon>Hexapoda</taxon>
        <taxon>Insecta</taxon>
        <taxon>Pterygota</taxon>
        <taxon>Neoptera</taxon>
        <taxon>Endopterygota</taxon>
        <taxon>Lepidoptera</taxon>
        <taxon>Glossata</taxon>
        <taxon>Ditrysia</taxon>
        <taxon>Tineoidea</taxon>
        <taxon>Psychidae</taxon>
        <taxon>Oiketicinae</taxon>
        <taxon>Eumeta</taxon>
    </lineage>
</organism>
<evidence type="ECO:0000256" key="2">
    <source>
        <dbReference type="ARBA" id="ARBA00022771"/>
    </source>
</evidence>
<dbReference type="Proteomes" id="UP000299102">
    <property type="component" value="Unassembled WGS sequence"/>
</dbReference>
<keyword evidence="3" id="KW-0862">Zinc</keyword>
<dbReference type="GO" id="GO:0008270">
    <property type="term" value="F:zinc ion binding"/>
    <property type="evidence" value="ECO:0007669"/>
    <property type="project" value="UniProtKB-KW"/>
</dbReference>
<evidence type="ECO:0000259" key="4">
    <source>
        <dbReference type="Pfam" id="PF04500"/>
    </source>
</evidence>
<evidence type="ECO:0000256" key="1">
    <source>
        <dbReference type="ARBA" id="ARBA00022723"/>
    </source>
</evidence>
<dbReference type="Pfam" id="PF04500">
    <property type="entry name" value="FLYWCH"/>
    <property type="match status" value="1"/>
</dbReference>
<accession>A0A4C1V064</accession>
<sequence length="77" mass="8952">MPEWKGRVPLTRSHLPYFSVSRYGRPVIQLGGYRFNKNNRSKGSKMYWTCTKSATGCRASITTLDYRIVKQNTNHCH</sequence>
<comment type="caution">
    <text evidence="5">The sequence shown here is derived from an EMBL/GenBank/DDBJ whole genome shotgun (WGS) entry which is preliminary data.</text>
</comment>
<evidence type="ECO:0000313" key="5">
    <source>
        <dbReference type="EMBL" id="GBP31434.1"/>
    </source>
</evidence>
<dbReference type="EMBL" id="BGZK01000246">
    <property type="protein sequence ID" value="GBP31434.1"/>
    <property type="molecule type" value="Genomic_DNA"/>
</dbReference>